<evidence type="ECO:0000259" key="1">
    <source>
        <dbReference type="Pfam" id="PF02230"/>
    </source>
</evidence>
<dbReference type="AlphaFoldDB" id="A0A1H0J337"/>
<dbReference type="Pfam" id="PF17648">
    <property type="entry name" value="Luciferase"/>
    <property type="match status" value="1"/>
</dbReference>
<feature type="domain" description="Luciferase" evidence="2">
    <location>
        <begin position="311"/>
        <end position="376"/>
    </location>
</feature>
<dbReference type="Proteomes" id="UP000199004">
    <property type="component" value="Unassembled WGS sequence"/>
</dbReference>
<gene>
    <name evidence="3" type="ORF">SAMN05192576_3888</name>
</gene>
<accession>A0A1H0J337</accession>
<feature type="domain" description="Phospholipase/carboxylesterase/thioesterase" evidence="1">
    <location>
        <begin position="17"/>
        <end position="179"/>
    </location>
</feature>
<protein>
    <submittedName>
        <fullName evidence="3">Phospholipase/carboxylesterase</fullName>
    </submittedName>
</protein>
<dbReference type="Gene3D" id="3.40.50.1820">
    <property type="entry name" value="alpha/beta hydrolase"/>
    <property type="match status" value="1"/>
</dbReference>
<keyword evidence="4" id="KW-1185">Reference proteome</keyword>
<name>A0A1H0J337_9ACTN</name>
<dbReference type="InterPro" id="IPR040841">
    <property type="entry name" value="Luciferase_dom"/>
</dbReference>
<evidence type="ECO:0000313" key="4">
    <source>
        <dbReference type="Proteomes" id="UP000199004"/>
    </source>
</evidence>
<reference evidence="4" key="1">
    <citation type="submission" date="2016-10" db="EMBL/GenBank/DDBJ databases">
        <authorList>
            <person name="Varghese N."/>
            <person name="Submissions S."/>
        </authorList>
    </citation>
    <scope>NUCLEOTIDE SEQUENCE [LARGE SCALE GENOMIC DNA]</scope>
    <source>
        <strain evidence="4">CGMCC 1.11147</strain>
    </source>
</reference>
<dbReference type="PANTHER" id="PTHR38695">
    <property type="entry name" value="AMINO ACID PERMEASE_ SLC12A DOMAIN-CONTAINING PROTEIN"/>
    <property type="match status" value="1"/>
</dbReference>
<dbReference type="InterPro" id="IPR003140">
    <property type="entry name" value="PLipase/COase/thioEstase"/>
</dbReference>
<dbReference type="OrthoDB" id="822427at2"/>
<proteinExistence type="predicted"/>
<sequence length="391" mass="40973">MSTQPFAPPVVATYGATDPSAPLVVLLHGRGSDEREILGLAGHLPAGPAYAAVRAPIAEGGGYAWFANRGIGRPVTESLRATMDWFRTWLDDVAPSGRPVLLVGFSGGAAFAGGLVLDDPARYAGAAVLYGTLPFDAGLTTAPGGLAHLPVFVAQGEDDHVIPRELLDRTWDYLLSESGAPTVAHRQHGGHQLTAGTVHELGGWVAQRLGHVARHAATPAGPRPEATWPTLGGGVLPERRGPRPDVSWTIPQQQESQNAPADLQERLFEQVRGLAGVDVGPSHISVAGARGFTLREGSTDELAYLVPQVAEFAHLHPGYDGSLHLVLPPDLAADVSAKGWGRPHMWAGTRLSPGFMLVHGPRDDDELATVLGIVTAGHAYATGALVPAAAR</sequence>
<dbReference type="Pfam" id="PF02230">
    <property type="entry name" value="Abhydrolase_2"/>
    <property type="match status" value="1"/>
</dbReference>
<evidence type="ECO:0000259" key="2">
    <source>
        <dbReference type="Pfam" id="PF17648"/>
    </source>
</evidence>
<organism evidence="3 4">
    <name type="scientific">Nocardioides szechwanensis</name>
    <dbReference type="NCBI Taxonomy" id="1005944"/>
    <lineage>
        <taxon>Bacteria</taxon>
        <taxon>Bacillati</taxon>
        <taxon>Actinomycetota</taxon>
        <taxon>Actinomycetes</taxon>
        <taxon>Propionibacteriales</taxon>
        <taxon>Nocardioidaceae</taxon>
        <taxon>Nocardioides</taxon>
    </lineage>
</organism>
<evidence type="ECO:0000313" key="3">
    <source>
        <dbReference type="EMBL" id="SDO37849.1"/>
    </source>
</evidence>
<dbReference type="InterPro" id="IPR048273">
    <property type="entry name" value="Luciferase"/>
</dbReference>
<dbReference type="GO" id="GO:0016787">
    <property type="term" value="F:hydrolase activity"/>
    <property type="evidence" value="ECO:0007669"/>
    <property type="project" value="InterPro"/>
</dbReference>
<dbReference type="RefSeq" id="WP_091026468.1">
    <property type="nucleotide sequence ID" value="NZ_BKAE01000012.1"/>
</dbReference>
<dbReference type="SUPFAM" id="SSF53474">
    <property type="entry name" value="alpha/beta-Hydrolases"/>
    <property type="match status" value="1"/>
</dbReference>
<dbReference type="STRING" id="1005944.SAMN05192576_3888"/>
<dbReference type="EMBL" id="FNIC01000008">
    <property type="protein sequence ID" value="SDO37849.1"/>
    <property type="molecule type" value="Genomic_DNA"/>
</dbReference>
<dbReference type="PANTHER" id="PTHR38695:SF1">
    <property type="entry name" value="AMINO ACID PERMEASE_ SLC12A DOMAIN-CONTAINING PROTEIN"/>
    <property type="match status" value="1"/>
</dbReference>
<dbReference type="InterPro" id="IPR029058">
    <property type="entry name" value="AB_hydrolase_fold"/>
</dbReference>